<feature type="transmembrane region" description="Helical" evidence="2">
    <location>
        <begin position="73"/>
        <end position="93"/>
    </location>
</feature>
<name>A0ABP5I297_9MICO</name>
<feature type="region of interest" description="Disordered" evidence="1">
    <location>
        <begin position="1"/>
        <end position="43"/>
    </location>
</feature>
<dbReference type="InterPro" id="IPR009045">
    <property type="entry name" value="Zn_M74/Hedgehog-like"/>
</dbReference>
<accession>A0ABP5I297</accession>
<keyword evidence="2" id="KW-0472">Membrane</keyword>
<evidence type="ECO:0000256" key="2">
    <source>
        <dbReference type="SAM" id="Phobius"/>
    </source>
</evidence>
<keyword evidence="2" id="KW-0812">Transmembrane</keyword>
<comment type="caution">
    <text evidence="4">The sequence shown here is derived from an EMBL/GenBank/DDBJ whole genome shotgun (WGS) entry which is preliminary data.</text>
</comment>
<dbReference type="SUPFAM" id="SSF55166">
    <property type="entry name" value="Hedgehog/DD-peptidase"/>
    <property type="match status" value="1"/>
</dbReference>
<keyword evidence="2" id="KW-1133">Transmembrane helix</keyword>
<feature type="domain" description="D-alanyl-D-alanine carboxypeptidase-like core" evidence="3">
    <location>
        <begin position="189"/>
        <end position="297"/>
    </location>
</feature>
<evidence type="ECO:0000259" key="3">
    <source>
        <dbReference type="Pfam" id="PF02557"/>
    </source>
</evidence>
<dbReference type="RefSeq" id="WP_291795880.1">
    <property type="nucleotide sequence ID" value="NZ_BAAAPZ010000002.1"/>
</dbReference>
<dbReference type="CDD" id="cd14814">
    <property type="entry name" value="Peptidase_M15"/>
    <property type="match status" value="1"/>
</dbReference>
<dbReference type="Gene3D" id="3.30.1380.10">
    <property type="match status" value="1"/>
</dbReference>
<dbReference type="PANTHER" id="PTHR34385:SF1">
    <property type="entry name" value="PEPTIDOGLYCAN L-ALANYL-D-GLUTAMATE ENDOPEPTIDASE CWLK"/>
    <property type="match status" value="1"/>
</dbReference>
<dbReference type="PANTHER" id="PTHR34385">
    <property type="entry name" value="D-ALANYL-D-ALANINE CARBOXYPEPTIDASE"/>
    <property type="match status" value="1"/>
</dbReference>
<dbReference type="Pfam" id="PF02557">
    <property type="entry name" value="VanY"/>
    <property type="match status" value="1"/>
</dbReference>
<evidence type="ECO:0000313" key="4">
    <source>
        <dbReference type="EMBL" id="GAA2088501.1"/>
    </source>
</evidence>
<proteinExistence type="predicted"/>
<dbReference type="InterPro" id="IPR003709">
    <property type="entry name" value="VanY-like_core_dom"/>
</dbReference>
<reference evidence="5" key="1">
    <citation type="journal article" date="2019" name="Int. J. Syst. Evol. Microbiol.">
        <title>The Global Catalogue of Microorganisms (GCM) 10K type strain sequencing project: providing services to taxonomists for standard genome sequencing and annotation.</title>
        <authorList>
            <consortium name="The Broad Institute Genomics Platform"/>
            <consortium name="The Broad Institute Genome Sequencing Center for Infectious Disease"/>
            <person name="Wu L."/>
            <person name="Ma J."/>
        </authorList>
    </citation>
    <scope>NUCLEOTIDE SEQUENCE [LARGE SCALE GENOMIC DNA]</scope>
    <source>
        <strain evidence="5">JCM 15900</strain>
    </source>
</reference>
<gene>
    <name evidence="4" type="ORF">GCM10009823_03630</name>
</gene>
<protein>
    <recommendedName>
        <fullName evidence="3">D-alanyl-D-alanine carboxypeptidase-like core domain-containing protein</fullName>
    </recommendedName>
</protein>
<evidence type="ECO:0000313" key="5">
    <source>
        <dbReference type="Proteomes" id="UP001500984"/>
    </source>
</evidence>
<keyword evidence="5" id="KW-1185">Reference proteome</keyword>
<dbReference type="Proteomes" id="UP001500984">
    <property type="component" value="Unassembled WGS sequence"/>
</dbReference>
<dbReference type="InterPro" id="IPR052179">
    <property type="entry name" value="DD-CPase-like"/>
</dbReference>
<organism evidence="4 5">
    <name type="scientific">Brevibacterium salitolerans</name>
    <dbReference type="NCBI Taxonomy" id="1403566"/>
    <lineage>
        <taxon>Bacteria</taxon>
        <taxon>Bacillati</taxon>
        <taxon>Actinomycetota</taxon>
        <taxon>Actinomycetes</taxon>
        <taxon>Micrococcales</taxon>
        <taxon>Brevibacteriaceae</taxon>
        <taxon>Brevibacterium</taxon>
    </lineage>
</organism>
<evidence type="ECO:0000256" key="1">
    <source>
        <dbReference type="SAM" id="MobiDB-lite"/>
    </source>
</evidence>
<dbReference type="EMBL" id="BAAAPZ010000002">
    <property type="protein sequence ID" value="GAA2088501.1"/>
    <property type="molecule type" value="Genomic_DNA"/>
</dbReference>
<sequence>MAEGTAEQVFTSRRARREAEGRTRRETRRTFRTVTEAPASAQATDQVNAGTVAFRGSDGSVVRSMRRRRAATVSALTSVSAAGVAIAAVLVAGNGTGQAQAAEAPAEDAPRLTALDAESVSADVAEADVAVGSTASGSVPSAEGGKAEAAGRSITKTVLPGCSAEHDWDANVSNGQLPEEWLCDLGIGKHQLRADAAVAFAKMNAAYKADTGKEFSITDSYRSLEGQISVAGRKPGLSARPGTSLHGWGIALDLGGGVESESGPWNWLVENAGDFGWENPDWAKSSKYEPWHWEYVPARETIKGH</sequence>